<organism evidence="1 2">
    <name type="scientific">Fraxinus pennsylvanica</name>
    <dbReference type="NCBI Taxonomy" id="56036"/>
    <lineage>
        <taxon>Eukaryota</taxon>
        <taxon>Viridiplantae</taxon>
        <taxon>Streptophyta</taxon>
        <taxon>Embryophyta</taxon>
        <taxon>Tracheophyta</taxon>
        <taxon>Spermatophyta</taxon>
        <taxon>Magnoliopsida</taxon>
        <taxon>eudicotyledons</taxon>
        <taxon>Gunneridae</taxon>
        <taxon>Pentapetalae</taxon>
        <taxon>asterids</taxon>
        <taxon>lamiids</taxon>
        <taxon>Lamiales</taxon>
        <taxon>Oleaceae</taxon>
        <taxon>Oleeae</taxon>
        <taxon>Fraxinus</taxon>
    </lineage>
</organism>
<sequence>MQQYLLTVPIQLGCGVSLEDLELCPQFCRAFSTCRSTRGQTSIDQDIGTPHVGVGFSMFFNFPILPFYFISPPKNSSPSFFLAGLLRTSSPFVLAAIACPISH</sequence>
<keyword evidence="2" id="KW-1185">Reference proteome</keyword>
<proteinExistence type="predicted"/>
<protein>
    <submittedName>
        <fullName evidence="1">Uncharacterized protein</fullName>
    </submittedName>
</protein>
<name>A0AAD2DZV4_9LAMI</name>
<accession>A0AAD2DZV4</accession>
<dbReference type="AlphaFoldDB" id="A0AAD2DZV4"/>
<reference evidence="1" key="1">
    <citation type="submission" date="2023-05" db="EMBL/GenBank/DDBJ databases">
        <authorList>
            <person name="Huff M."/>
        </authorList>
    </citation>
    <scope>NUCLEOTIDE SEQUENCE</scope>
</reference>
<dbReference type="Proteomes" id="UP000834106">
    <property type="component" value="Chromosome 10"/>
</dbReference>
<evidence type="ECO:0000313" key="1">
    <source>
        <dbReference type="EMBL" id="CAI9769465.1"/>
    </source>
</evidence>
<evidence type="ECO:0000313" key="2">
    <source>
        <dbReference type="Proteomes" id="UP000834106"/>
    </source>
</evidence>
<gene>
    <name evidence="1" type="ORF">FPE_LOCUS16825</name>
</gene>
<dbReference type="EMBL" id="OU503045">
    <property type="protein sequence ID" value="CAI9769465.1"/>
    <property type="molecule type" value="Genomic_DNA"/>
</dbReference>